<proteinExistence type="predicted"/>
<gene>
    <name evidence="3" type="ORF">Q8791_19895</name>
</gene>
<evidence type="ECO:0000313" key="3">
    <source>
        <dbReference type="EMBL" id="MEE2039487.1"/>
    </source>
</evidence>
<comment type="caution">
    <text evidence="3">The sequence shown here is derived from an EMBL/GenBank/DDBJ whole genome shotgun (WGS) entry which is preliminary data.</text>
</comment>
<dbReference type="Proteomes" id="UP001356095">
    <property type="component" value="Unassembled WGS sequence"/>
</dbReference>
<accession>A0ABU7KBR5</accession>
<dbReference type="RefSeq" id="WP_330093259.1">
    <property type="nucleotide sequence ID" value="NZ_JAUZMY010000020.1"/>
</dbReference>
<evidence type="ECO:0000256" key="1">
    <source>
        <dbReference type="SAM" id="MobiDB-lite"/>
    </source>
</evidence>
<keyword evidence="4" id="KW-1185">Reference proteome</keyword>
<keyword evidence="2" id="KW-0472">Membrane</keyword>
<reference evidence="3 4" key="1">
    <citation type="submission" date="2023-08" db="EMBL/GenBank/DDBJ databases">
        <authorList>
            <person name="Girao M."/>
            <person name="Carvalho M.F."/>
        </authorList>
    </citation>
    <scope>NUCLEOTIDE SEQUENCE [LARGE SCALE GENOMIC DNA]</scope>
    <source>
        <strain evidence="3 4">CT-R113</strain>
    </source>
</reference>
<name>A0ABU7KBR5_9ACTN</name>
<organism evidence="3 4">
    <name type="scientific">Nocardiopsis codii</name>
    <dbReference type="NCBI Taxonomy" id="3065942"/>
    <lineage>
        <taxon>Bacteria</taxon>
        <taxon>Bacillati</taxon>
        <taxon>Actinomycetota</taxon>
        <taxon>Actinomycetes</taxon>
        <taxon>Streptosporangiales</taxon>
        <taxon>Nocardiopsidaceae</taxon>
        <taxon>Nocardiopsis</taxon>
    </lineage>
</organism>
<keyword evidence="2" id="KW-1133">Transmembrane helix</keyword>
<sequence length="202" mass="20971">MSDFTGGSREKTIVFGILAALVVALVVLAQQLLSGPDDEEAAPPPDASVESGGSGGEGVGDVMALMPYSEAELEAGAETARAFVAAYSEVRPEENGEERIARLSPMLAEEFFGTMEALILTAPNSATSRDAQRTSASASVTGIRNIGTSAVIFEVEARTLSDTGEEGDDEPLAYAVTMVLENDAWAVYAFQDASLGNDGEGV</sequence>
<protein>
    <recommendedName>
        <fullName evidence="5">Mce-associated membrane protein</fullName>
    </recommendedName>
</protein>
<feature type="transmembrane region" description="Helical" evidence="2">
    <location>
        <begin position="12"/>
        <end position="33"/>
    </location>
</feature>
<evidence type="ECO:0000256" key="2">
    <source>
        <dbReference type="SAM" id="Phobius"/>
    </source>
</evidence>
<feature type="region of interest" description="Disordered" evidence="1">
    <location>
        <begin position="36"/>
        <end position="56"/>
    </location>
</feature>
<keyword evidence="2" id="KW-0812">Transmembrane</keyword>
<evidence type="ECO:0008006" key="5">
    <source>
        <dbReference type="Google" id="ProtNLM"/>
    </source>
</evidence>
<evidence type="ECO:0000313" key="4">
    <source>
        <dbReference type="Proteomes" id="UP001356095"/>
    </source>
</evidence>
<dbReference type="EMBL" id="JAUZMY010000020">
    <property type="protein sequence ID" value="MEE2039487.1"/>
    <property type="molecule type" value="Genomic_DNA"/>
</dbReference>